<dbReference type="GO" id="GO:0006623">
    <property type="term" value="P:protein targeting to vacuole"/>
    <property type="evidence" value="ECO:0007669"/>
    <property type="project" value="TreeGrafter"/>
</dbReference>
<dbReference type="AlphaFoldDB" id="G3UJC6"/>
<feature type="domain" description="Chorein N-terminal" evidence="2">
    <location>
        <begin position="1"/>
        <end position="162"/>
    </location>
</feature>
<dbReference type="GO" id="GO:0045053">
    <property type="term" value="P:protein retention in Golgi apparatus"/>
    <property type="evidence" value="ECO:0007669"/>
    <property type="project" value="TreeGrafter"/>
</dbReference>
<dbReference type="GO" id="GO:0007005">
    <property type="term" value="P:mitochondrion organization"/>
    <property type="evidence" value="ECO:0007669"/>
    <property type="project" value="TreeGrafter"/>
</dbReference>
<dbReference type="Proteomes" id="UP000007646">
    <property type="component" value="Unassembled WGS sequence"/>
</dbReference>
<reference evidence="3 4" key="1">
    <citation type="submission" date="2009-06" db="EMBL/GenBank/DDBJ databases">
        <title>The Genome Sequence of Loxodonta africana (African elephant).</title>
        <authorList>
            <person name="Di Palma F."/>
            <person name="Heiman D."/>
            <person name="Young S."/>
            <person name="Johnson J."/>
            <person name="Lander E.S."/>
            <person name="Lindblad-Toh K."/>
        </authorList>
    </citation>
    <scope>NUCLEOTIDE SEQUENCE [LARGE SCALE GENOMIC DNA]</scope>
    <source>
        <strain evidence="3 4">Isolate ISIS603380</strain>
    </source>
</reference>
<evidence type="ECO:0000256" key="1">
    <source>
        <dbReference type="ARBA" id="ARBA00022448"/>
    </source>
</evidence>
<organism evidence="3 4">
    <name type="scientific">Loxodonta africana</name>
    <name type="common">African elephant</name>
    <dbReference type="NCBI Taxonomy" id="9785"/>
    <lineage>
        <taxon>Eukaryota</taxon>
        <taxon>Metazoa</taxon>
        <taxon>Chordata</taxon>
        <taxon>Craniata</taxon>
        <taxon>Vertebrata</taxon>
        <taxon>Euteleostomi</taxon>
        <taxon>Mammalia</taxon>
        <taxon>Eutheria</taxon>
        <taxon>Afrotheria</taxon>
        <taxon>Proboscidea</taxon>
        <taxon>Elephantidae</taxon>
        <taxon>Loxodonta</taxon>
    </lineage>
</organism>
<protein>
    <recommendedName>
        <fullName evidence="2">Chorein N-terminal domain-containing protein</fullName>
    </recommendedName>
</protein>
<proteinExistence type="predicted"/>
<name>G3UJC6_LOXAF</name>
<keyword evidence="4" id="KW-1185">Reference proteome</keyword>
<dbReference type="PANTHER" id="PTHR16166:SF125">
    <property type="entry name" value="INTERMEMBRANE LIPID TRANSFER PROTEIN VPS13C"/>
    <property type="match status" value="1"/>
</dbReference>
<keyword evidence="1" id="KW-0813">Transport</keyword>
<dbReference type="GeneTree" id="ENSGT00950000183083"/>
<dbReference type="InterPro" id="IPR026854">
    <property type="entry name" value="VPS13_N"/>
</dbReference>
<sequence>GNVALDNLQIKENALSELDVPFKVKAGQIDKLTLKIPWKNLYGEAVVATLEGLHLLVVPGASIKYDAEKEEKSLQDVKQKELSRIEEALQKAAEKDAGALSGEFLYGLETFVYKDIKPDKPKEAKKDTFLEKLATQVIKNVQVKITDIHIKYEDDVTDPKRP</sequence>
<reference evidence="3" key="2">
    <citation type="submission" date="2025-08" db="UniProtKB">
        <authorList>
            <consortium name="Ensembl"/>
        </authorList>
    </citation>
    <scope>IDENTIFICATION</scope>
    <source>
        <strain evidence="3">Isolate ISIS603380</strain>
    </source>
</reference>
<evidence type="ECO:0000313" key="4">
    <source>
        <dbReference type="Proteomes" id="UP000007646"/>
    </source>
</evidence>
<reference evidence="3" key="3">
    <citation type="submission" date="2025-09" db="UniProtKB">
        <authorList>
            <consortium name="Ensembl"/>
        </authorList>
    </citation>
    <scope>IDENTIFICATION</scope>
    <source>
        <strain evidence="3">Isolate ISIS603380</strain>
    </source>
</reference>
<evidence type="ECO:0000259" key="2">
    <source>
        <dbReference type="Pfam" id="PF12624"/>
    </source>
</evidence>
<dbReference type="InterPro" id="IPR026847">
    <property type="entry name" value="VPS13"/>
</dbReference>
<dbReference type="PANTHER" id="PTHR16166">
    <property type="entry name" value="VACUOLAR PROTEIN SORTING-ASSOCIATED PROTEIN VPS13"/>
    <property type="match status" value="1"/>
</dbReference>
<accession>G3UJC6</accession>
<evidence type="ECO:0000313" key="3">
    <source>
        <dbReference type="Ensembl" id="ENSLAFP00000027934.1"/>
    </source>
</evidence>
<dbReference type="HOGENOM" id="CLU_1464508_0_0_1"/>
<dbReference type="Ensembl" id="ENSLAFT00000034555.1">
    <property type="protein sequence ID" value="ENSLAFP00000027934.1"/>
    <property type="gene ID" value="ENSLAFG00000027908.1"/>
</dbReference>
<dbReference type="Pfam" id="PF12624">
    <property type="entry name" value="VPS13_N"/>
    <property type="match status" value="1"/>
</dbReference>